<dbReference type="RefSeq" id="WP_076584990.1">
    <property type="nucleotide sequence ID" value="NZ_JABEYA020000001.1"/>
</dbReference>
<reference evidence="2" key="1">
    <citation type="journal article" date="2019" name="Int. J. Syst. Evol. Microbiol.">
        <title>The Global Catalogue of Microorganisms (GCM) 10K type strain sequencing project: providing services to taxonomists for standard genome sequencing and annotation.</title>
        <authorList>
            <consortium name="The Broad Institute Genomics Platform"/>
            <consortium name="The Broad Institute Genome Sequencing Center for Infectious Disease"/>
            <person name="Wu L."/>
            <person name="Ma J."/>
        </authorList>
    </citation>
    <scope>NUCLEOTIDE SEQUENCE [LARGE SCALE GENOMIC DNA]</scope>
    <source>
        <strain evidence="2">CECT 7398</strain>
    </source>
</reference>
<keyword evidence="2" id="KW-1185">Reference proteome</keyword>
<dbReference type="EMBL" id="JAUFQC010000001">
    <property type="protein sequence ID" value="MDN3610354.1"/>
    <property type="molecule type" value="Genomic_DNA"/>
</dbReference>
<dbReference type="Proteomes" id="UP001238540">
    <property type="component" value="Unassembled WGS sequence"/>
</dbReference>
<gene>
    <name evidence="1" type="ORF">QWZ16_11630</name>
</gene>
<dbReference type="Pfam" id="PF05728">
    <property type="entry name" value="UPF0227"/>
    <property type="match status" value="1"/>
</dbReference>
<dbReference type="GO" id="GO:0016787">
    <property type="term" value="F:hydrolase activity"/>
    <property type="evidence" value="ECO:0007669"/>
    <property type="project" value="UniProtKB-KW"/>
</dbReference>
<proteinExistence type="predicted"/>
<keyword evidence="1" id="KW-0378">Hydrolase</keyword>
<accession>A0ABT8BV98</accession>
<name>A0ABT8BV98_9VIBR</name>
<dbReference type="Gene3D" id="3.40.50.1820">
    <property type="entry name" value="alpha/beta hydrolase"/>
    <property type="match status" value="1"/>
</dbReference>
<comment type="caution">
    <text evidence="1">The sequence shown here is derived from an EMBL/GenBank/DDBJ whole genome shotgun (WGS) entry which is preliminary data.</text>
</comment>
<evidence type="ECO:0000313" key="1">
    <source>
        <dbReference type="EMBL" id="MDN3610354.1"/>
    </source>
</evidence>
<organism evidence="1 2">
    <name type="scientific">Vibrio ostreicida</name>
    <dbReference type="NCBI Taxonomy" id="526588"/>
    <lineage>
        <taxon>Bacteria</taxon>
        <taxon>Pseudomonadati</taxon>
        <taxon>Pseudomonadota</taxon>
        <taxon>Gammaproteobacteria</taxon>
        <taxon>Vibrionales</taxon>
        <taxon>Vibrionaceae</taxon>
        <taxon>Vibrio</taxon>
    </lineage>
</organism>
<sequence length="146" mass="16742">MVYLHDFDATGSSNDEKIHQLQFIDDEVLICGVGLGGYWSEQVGFLCGIKQVMIDPNLYPEKTMIGLIDRPEEYQDIGTKCIEGFRFKNTGRALVILSNNDEIDDNIHSEQELERFYDIIWDSNQSHQFPSLTKHLQAIKAFKLAN</sequence>
<dbReference type="PANTHER" id="PTHR35602">
    <property type="entry name" value="ESTERASE YQIA-RELATED"/>
    <property type="match status" value="1"/>
</dbReference>
<evidence type="ECO:0000313" key="2">
    <source>
        <dbReference type="Proteomes" id="UP001238540"/>
    </source>
</evidence>
<dbReference type="InterPro" id="IPR029058">
    <property type="entry name" value="AB_hydrolase_fold"/>
</dbReference>
<dbReference type="PANTHER" id="PTHR35602:SF2">
    <property type="entry name" value="UPF0227 PROTEIN YCFP"/>
    <property type="match status" value="1"/>
</dbReference>
<dbReference type="InterPro" id="IPR008886">
    <property type="entry name" value="UPF0227/Esterase_YqiA"/>
</dbReference>
<protein>
    <submittedName>
        <fullName evidence="1">YqiA/YcfP family alpha/beta fold hydrolase</fullName>
    </submittedName>
</protein>